<organism evidence="1">
    <name type="scientific">Anguilla anguilla</name>
    <name type="common">European freshwater eel</name>
    <name type="synonym">Muraena anguilla</name>
    <dbReference type="NCBI Taxonomy" id="7936"/>
    <lineage>
        <taxon>Eukaryota</taxon>
        <taxon>Metazoa</taxon>
        <taxon>Chordata</taxon>
        <taxon>Craniata</taxon>
        <taxon>Vertebrata</taxon>
        <taxon>Euteleostomi</taxon>
        <taxon>Actinopterygii</taxon>
        <taxon>Neopterygii</taxon>
        <taxon>Teleostei</taxon>
        <taxon>Anguilliformes</taxon>
        <taxon>Anguillidae</taxon>
        <taxon>Anguilla</taxon>
    </lineage>
</organism>
<dbReference type="EMBL" id="GBXM01037193">
    <property type="protein sequence ID" value="JAH71384.1"/>
    <property type="molecule type" value="Transcribed_RNA"/>
</dbReference>
<dbReference type="AlphaFoldDB" id="A0A0E9UZT4"/>
<name>A0A0E9UZT4_ANGAN</name>
<proteinExistence type="predicted"/>
<evidence type="ECO:0000313" key="1">
    <source>
        <dbReference type="EMBL" id="JAH71384.1"/>
    </source>
</evidence>
<reference evidence="1" key="1">
    <citation type="submission" date="2014-11" db="EMBL/GenBank/DDBJ databases">
        <authorList>
            <person name="Amaro Gonzalez C."/>
        </authorList>
    </citation>
    <scope>NUCLEOTIDE SEQUENCE</scope>
</reference>
<reference evidence="1" key="2">
    <citation type="journal article" date="2015" name="Fish Shellfish Immunol.">
        <title>Early steps in the European eel (Anguilla anguilla)-Vibrio vulnificus interaction in the gills: Role of the RtxA13 toxin.</title>
        <authorList>
            <person name="Callol A."/>
            <person name="Pajuelo D."/>
            <person name="Ebbesson L."/>
            <person name="Teles M."/>
            <person name="MacKenzie S."/>
            <person name="Amaro C."/>
        </authorList>
    </citation>
    <scope>NUCLEOTIDE SEQUENCE</scope>
</reference>
<protein>
    <submittedName>
        <fullName evidence="1">Uncharacterized protein</fullName>
    </submittedName>
</protein>
<sequence length="27" mass="2951">MQLLALQITVNATPGSCSSILEVKYRD</sequence>
<accession>A0A0E9UZT4</accession>